<dbReference type="Proteomes" id="UP000479710">
    <property type="component" value="Unassembled WGS sequence"/>
</dbReference>
<name>A0A6G1EWA1_9ORYZ</name>
<dbReference type="AlphaFoldDB" id="A0A6G1EWA1"/>
<dbReference type="PANTHER" id="PTHR48165:SF1">
    <property type="entry name" value="TRANSMEMBRANE PROTEIN"/>
    <property type="match status" value="1"/>
</dbReference>
<comment type="caution">
    <text evidence="1">The sequence shown here is derived from an EMBL/GenBank/DDBJ whole genome shotgun (WGS) entry which is preliminary data.</text>
</comment>
<reference evidence="1 2" key="1">
    <citation type="submission" date="2019-11" db="EMBL/GenBank/DDBJ databases">
        <title>Whole genome sequence of Oryza granulata.</title>
        <authorList>
            <person name="Li W."/>
        </authorList>
    </citation>
    <scope>NUCLEOTIDE SEQUENCE [LARGE SCALE GENOMIC DNA]</scope>
    <source>
        <strain evidence="2">cv. Menghai</strain>
        <tissue evidence="1">Leaf</tissue>
    </source>
</reference>
<organism evidence="1 2">
    <name type="scientific">Oryza meyeriana var. granulata</name>
    <dbReference type="NCBI Taxonomy" id="110450"/>
    <lineage>
        <taxon>Eukaryota</taxon>
        <taxon>Viridiplantae</taxon>
        <taxon>Streptophyta</taxon>
        <taxon>Embryophyta</taxon>
        <taxon>Tracheophyta</taxon>
        <taxon>Spermatophyta</taxon>
        <taxon>Magnoliopsida</taxon>
        <taxon>Liliopsida</taxon>
        <taxon>Poales</taxon>
        <taxon>Poaceae</taxon>
        <taxon>BOP clade</taxon>
        <taxon>Oryzoideae</taxon>
        <taxon>Oryzeae</taxon>
        <taxon>Oryzinae</taxon>
        <taxon>Oryza</taxon>
        <taxon>Oryza meyeriana</taxon>
    </lineage>
</organism>
<accession>A0A6G1EWA1</accession>
<keyword evidence="2" id="KW-1185">Reference proteome</keyword>
<protein>
    <submittedName>
        <fullName evidence="1">Uncharacterized protein</fullName>
    </submittedName>
</protein>
<gene>
    <name evidence="1" type="ORF">E2562_011029</name>
</gene>
<evidence type="ECO:0000313" key="2">
    <source>
        <dbReference type="Proteomes" id="UP000479710"/>
    </source>
</evidence>
<dbReference type="EMBL" id="SPHZ02000002">
    <property type="protein sequence ID" value="KAF0928933.1"/>
    <property type="molecule type" value="Genomic_DNA"/>
</dbReference>
<evidence type="ECO:0000313" key="1">
    <source>
        <dbReference type="EMBL" id="KAF0928933.1"/>
    </source>
</evidence>
<sequence length="111" mass="11778">MWSVASLVRQGLRWRPRRRTARVVDESVLGHHRHAAGAVGDDARGGAVAAGGAGALMARALLAMSCVVRLDGEGAGGGAEEAWATSGWRPPRADEVSHLMVRESMRYAIYA</sequence>
<dbReference type="PANTHER" id="PTHR48165">
    <property type="entry name" value="BNAC03G44900D PROTEIN"/>
    <property type="match status" value="1"/>
</dbReference>
<proteinExistence type="predicted"/>